<evidence type="ECO:0000313" key="1">
    <source>
        <dbReference type="EMBL" id="CAG6665512.1"/>
    </source>
</evidence>
<dbReference type="EMBL" id="HBUF01210844">
    <property type="protein sequence ID" value="CAG6665507.1"/>
    <property type="molecule type" value="Transcribed_RNA"/>
</dbReference>
<organism evidence="1">
    <name type="scientific">Cacopsylla melanoneura</name>
    <dbReference type="NCBI Taxonomy" id="428564"/>
    <lineage>
        <taxon>Eukaryota</taxon>
        <taxon>Metazoa</taxon>
        <taxon>Ecdysozoa</taxon>
        <taxon>Arthropoda</taxon>
        <taxon>Hexapoda</taxon>
        <taxon>Insecta</taxon>
        <taxon>Pterygota</taxon>
        <taxon>Neoptera</taxon>
        <taxon>Paraneoptera</taxon>
        <taxon>Hemiptera</taxon>
        <taxon>Sternorrhyncha</taxon>
        <taxon>Psylloidea</taxon>
        <taxon>Psyllidae</taxon>
        <taxon>Psyllinae</taxon>
        <taxon>Cacopsylla</taxon>
    </lineage>
</organism>
<dbReference type="EMBL" id="HBUF01210847">
    <property type="protein sequence ID" value="CAG6665523.1"/>
    <property type="molecule type" value="Transcribed_RNA"/>
</dbReference>
<proteinExistence type="predicted"/>
<accession>A0A8D8SCW8</accession>
<dbReference type="EMBL" id="HBUF01210845">
    <property type="protein sequence ID" value="CAG6665512.1"/>
    <property type="molecule type" value="Transcribed_RNA"/>
</dbReference>
<protein>
    <submittedName>
        <fullName evidence="1">Uncharacterized protein</fullName>
    </submittedName>
</protein>
<reference evidence="1" key="1">
    <citation type="submission" date="2021-05" db="EMBL/GenBank/DDBJ databases">
        <authorList>
            <person name="Alioto T."/>
            <person name="Alioto T."/>
            <person name="Gomez Garrido J."/>
        </authorList>
    </citation>
    <scope>NUCLEOTIDE SEQUENCE</scope>
</reference>
<dbReference type="EMBL" id="HBUF01210846">
    <property type="protein sequence ID" value="CAG6665518.1"/>
    <property type="molecule type" value="Transcribed_RNA"/>
</dbReference>
<name>A0A8D8SCW8_9HEMI</name>
<sequence>MSQFYKETVFLTRSFLTRLTLSFASVIPLSSISSSSIFCCLLSKTLTEFSLLLNSCCVFPWEINSFKIPLRCDFSFESSRLVSIPPFHSKSTLFSSLFSFSDIGSTRGVMTSFCIVFIVVGKDVCRNVGSVPVFGLGLVDDMPVLWFSFPGEVCFGLAVEVRCVIVVFPMGLVMVIS</sequence>
<dbReference type="AlphaFoldDB" id="A0A8D8SCW8"/>